<organism evidence="9 10">
    <name type="scientific">Starmerella bacillaris</name>
    <name type="common">Yeast</name>
    <name type="synonym">Candida zemplinina</name>
    <dbReference type="NCBI Taxonomy" id="1247836"/>
    <lineage>
        <taxon>Eukaryota</taxon>
        <taxon>Fungi</taxon>
        <taxon>Dikarya</taxon>
        <taxon>Ascomycota</taxon>
        <taxon>Saccharomycotina</taxon>
        <taxon>Dipodascomycetes</taxon>
        <taxon>Dipodascales</taxon>
        <taxon>Trichomonascaceae</taxon>
        <taxon>Starmerella</taxon>
    </lineage>
</organism>
<keyword evidence="8" id="KW-0472">Membrane</keyword>
<keyword evidence="4" id="KW-0812">Transmembrane</keyword>
<reference evidence="9 10" key="1">
    <citation type="journal article" date="2023" name="Elife">
        <title>Identification of key yeast species and microbe-microbe interactions impacting larval growth of Drosophila in the wild.</title>
        <authorList>
            <person name="Mure A."/>
            <person name="Sugiura Y."/>
            <person name="Maeda R."/>
            <person name="Honda K."/>
            <person name="Sakurai N."/>
            <person name="Takahashi Y."/>
            <person name="Watada M."/>
            <person name="Katoh T."/>
            <person name="Gotoh A."/>
            <person name="Gotoh Y."/>
            <person name="Taniguchi I."/>
            <person name="Nakamura K."/>
            <person name="Hayashi T."/>
            <person name="Katayama T."/>
            <person name="Uemura T."/>
            <person name="Hattori Y."/>
        </authorList>
    </citation>
    <scope>NUCLEOTIDE SEQUENCE [LARGE SCALE GENOMIC DNA]</scope>
    <source>
        <strain evidence="9 10">SB-73</strain>
    </source>
</reference>
<dbReference type="GO" id="GO:0005743">
    <property type="term" value="C:mitochondrial inner membrane"/>
    <property type="evidence" value="ECO:0007669"/>
    <property type="project" value="UniProtKB-SubCell"/>
</dbReference>
<dbReference type="PANTHER" id="PTHR31586">
    <property type="entry name" value="CYTOCHROME C OXIDASE PROTEIN 20"/>
    <property type="match status" value="1"/>
</dbReference>
<keyword evidence="7" id="KW-0496">Mitochondrion</keyword>
<keyword evidence="6" id="KW-1133">Transmembrane helix</keyword>
<sequence>MKLWGFWRSKENSAVSTDAVIDVDANSEAPKYLDDVEPKFHDVKGSGIGNPFQNVSLSKVLKSLSLEDFKQVPQMTCFRNSMLTGLGIGVTVFAVLKRSQPTSKCANWGFGAFLTGSIITWEQCRVRAYKSKQNVMLAKARARQVTQSSNQGADLMDTTKTDK</sequence>
<evidence type="ECO:0000256" key="8">
    <source>
        <dbReference type="ARBA" id="ARBA00023136"/>
    </source>
</evidence>
<accession>A0AAV5RDF0</accession>
<dbReference type="PANTHER" id="PTHR31586:SF1">
    <property type="entry name" value="CYTOCHROME C OXIDASE ASSEMBLY PROTEIN COX20, MITOCHONDRIAL"/>
    <property type="match status" value="1"/>
</dbReference>
<evidence type="ECO:0000256" key="1">
    <source>
        <dbReference type="ARBA" id="ARBA00004273"/>
    </source>
</evidence>
<gene>
    <name evidence="9" type="ORF">DASB73_004720</name>
</gene>
<evidence type="ECO:0000256" key="5">
    <source>
        <dbReference type="ARBA" id="ARBA00022792"/>
    </source>
</evidence>
<dbReference type="GO" id="GO:0033617">
    <property type="term" value="P:mitochondrial respiratory chain complex IV assembly"/>
    <property type="evidence" value="ECO:0007669"/>
    <property type="project" value="InterPro"/>
</dbReference>
<protein>
    <recommendedName>
        <fullName evidence="3">Cytochrome c oxidase assembly protein COX20, mitochondrial</fullName>
    </recommendedName>
</protein>
<comment type="subcellular location">
    <subcellularLocation>
        <location evidence="1">Mitochondrion inner membrane</location>
    </subcellularLocation>
</comment>
<keyword evidence="10" id="KW-1185">Reference proteome</keyword>
<dbReference type="AlphaFoldDB" id="A0AAV5RDF0"/>
<dbReference type="Pfam" id="PF12597">
    <property type="entry name" value="Cox20"/>
    <property type="match status" value="1"/>
</dbReference>
<evidence type="ECO:0000256" key="4">
    <source>
        <dbReference type="ARBA" id="ARBA00022692"/>
    </source>
</evidence>
<dbReference type="InterPro" id="IPR022533">
    <property type="entry name" value="Cox20"/>
</dbReference>
<name>A0AAV5RDF0_STABA</name>
<evidence type="ECO:0000256" key="7">
    <source>
        <dbReference type="ARBA" id="ARBA00023128"/>
    </source>
</evidence>
<keyword evidence="5" id="KW-0999">Mitochondrion inner membrane</keyword>
<proteinExistence type="inferred from homology"/>
<evidence type="ECO:0000256" key="3">
    <source>
        <dbReference type="ARBA" id="ARBA00017689"/>
    </source>
</evidence>
<comment type="similarity">
    <text evidence="2">Belongs to the COX20 family.</text>
</comment>
<evidence type="ECO:0000313" key="9">
    <source>
        <dbReference type="EMBL" id="GMM49514.1"/>
    </source>
</evidence>
<dbReference type="EMBL" id="BTGC01000001">
    <property type="protein sequence ID" value="GMM49514.1"/>
    <property type="molecule type" value="Genomic_DNA"/>
</dbReference>
<evidence type="ECO:0000256" key="2">
    <source>
        <dbReference type="ARBA" id="ARBA00009575"/>
    </source>
</evidence>
<evidence type="ECO:0000256" key="6">
    <source>
        <dbReference type="ARBA" id="ARBA00022989"/>
    </source>
</evidence>
<evidence type="ECO:0000313" key="10">
    <source>
        <dbReference type="Proteomes" id="UP001362899"/>
    </source>
</evidence>
<dbReference type="Proteomes" id="UP001362899">
    <property type="component" value="Unassembled WGS sequence"/>
</dbReference>
<comment type="caution">
    <text evidence="9">The sequence shown here is derived from an EMBL/GenBank/DDBJ whole genome shotgun (WGS) entry which is preliminary data.</text>
</comment>